<evidence type="ECO:0000313" key="2">
    <source>
        <dbReference type="EMBL" id="VVD04892.1"/>
    </source>
</evidence>
<dbReference type="AlphaFoldDB" id="A0A5E4R4S9"/>
<proteinExistence type="predicted"/>
<reference evidence="2 3" key="1">
    <citation type="submission" date="2017-07" db="EMBL/GenBank/DDBJ databases">
        <authorList>
            <person name="Talla V."/>
            <person name="Backstrom N."/>
        </authorList>
    </citation>
    <scope>NUCLEOTIDE SEQUENCE [LARGE SCALE GENOMIC DNA]</scope>
</reference>
<evidence type="ECO:0000256" key="1">
    <source>
        <dbReference type="SAM" id="MobiDB-lite"/>
    </source>
</evidence>
<gene>
    <name evidence="2" type="ORF">LSINAPIS_LOCUS14555</name>
</gene>
<organism evidence="2 3">
    <name type="scientific">Leptidea sinapis</name>
    <dbReference type="NCBI Taxonomy" id="189913"/>
    <lineage>
        <taxon>Eukaryota</taxon>
        <taxon>Metazoa</taxon>
        <taxon>Ecdysozoa</taxon>
        <taxon>Arthropoda</taxon>
        <taxon>Hexapoda</taxon>
        <taxon>Insecta</taxon>
        <taxon>Pterygota</taxon>
        <taxon>Neoptera</taxon>
        <taxon>Endopterygota</taxon>
        <taxon>Lepidoptera</taxon>
        <taxon>Glossata</taxon>
        <taxon>Ditrysia</taxon>
        <taxon>Papilionoidea</taxon>
        <taxon>Pieridae</taxon>
        <taxon>Dismorphiinae</taxon>
        <taxon>Leptidea</taxon>
    </lineage>
</organism>
<protein>
    <submittedName>
        <fullName evidence="2">Uncharacterized protein</fullName>
    </submittedName>
</protein>
<accession>A0A5E4R4S9</accession>
<dbReference type="Proteomes" id="UP000324832">
    <property type="component" value="Unassembled WGS sequence"/>
</dbReference>
<sequence>MTLTGSKVSELTKKFNDLVNAGAPASSKQSKLVKSIEEQLVTRYSASNSSTPSSTLSSKTSKISRLE</sequence>
<name>A0A5E4R4S9_9NEOP</name>
<evidence type="ECO:0000313" key="3">
    <source>
        <dbReference type="Proteomes" id="UP000324832"/>
    </source>
</evidence>
<feature type="region of interest" description="Disordered" evidence="1">
    <location>
        <begin position="44"/>
        <end position="67"/>
    </location>
</feature>
<keyword evidence="3" id="KW-1185">Reference proteome</keyword>
<dbReference type="EMBL" id="FZQP02006908">
    <property type="protein sequence ID" value="VVD04892.1"/>
    <property type="molecule type" value="Genomic_DNA"/>
</dbReference>
<feature type="compositionally biased region" description="Low complexity" evidence="1">
    <location>
        <begin position="45"/>
        <end position="67"/>
    </location>
</feature>